<dbReference type="PANTHER" id="PTHR11905">
    <property type="entry name" value="ADAM A DISINTEGRIN AND METALLOPROTEASE DOMAIN"/>
    <property type="match status" value="1"/>
</dbReference>
<evidence type="ECO:0000256" key="4">
    <source>
        <dbReference type="ARBA" id="ARBA00023049"/>
    </source>
</evidence>
<feature type="binding site" evidence="5">
    <location>
        <position position="323"/>
    </location>
    <ligand>
        <name>Zn(2+)</name>
        <dbReference type="ChEBI" id="CHEBI:29105"/>
        <note>catalytic</note>
    </ligand>
</feature>
<evidence type="ECO:0000256" key="3">
    <source>
        <dbReference type="ARBA" id="ARBA00022833"/>
    </source>
</evidence>
<dbReference type="EMBL" id="GEDV01004541">
    <property type="protein sequence ID" value="JAP84016.1"/>
    <property type="molecule type" value="Transcribed_RNA"/>
</dbReference>
<evidence type="ECO:0000256" key="5">
    <source>
        <dbReference type="PROSITE-ProRule" id="PRU00276"/>
    </source>
</evidence>
<evidence type="ECO:0000256" key="1">
    <source>
        <dbReference type="ARBA" id="ARBA00022670"/>
    </source>
</evidence>
<dbReference type="GO" id="GO:0006509">
    <property type="term" value="P:membrane protein ectodomain proteolysis"/>
    <property type="evidence" value="ECO:0007669"/>
    <property type="project" value="TreeGrafter"/>
</dbReference>
<evidence type="ECO:0000313" key="7">
    <source>
        <dbReference type="EMBL" id="JAP84016.1"/>
    </source>
</evidence>
<dbReference type="InterPro" id="IPR024079">
    <property type="entry name" value="MetalloPept_cat_dom_sf"/>
</dbReference>
<name>A0A131Z0M5_RHIAP</name>
<feature type="active site" evidence="5">
    <location>
        <position position="320"/>
    </location>
</feature>
<dbReference type="GO" id="GO:0004222">
    <property type="term" value="F:metalloendopeptidase activity"/>
    <property type="evidence" value="ECO:0007669"/>
    <property type="project" value="InterPro"/>
</dbReference>
<keyword evidence="5" id="KW-0479">Metal-binding</keyword>
<dbReference type="InterPro" id="IPR001590">
    <property type="entry name" value="Peptidase_M12B"/>
</dbReference>
<keyword evidence="3 5" id="KW-0862">Zinc</keyword>
<keyword evidence="1" id="KW-0645">Protease</keyword>
<keyword evidence="2" id="KW-0378">Hydrolase</keyword>
<dbReference type="Pfam" id="PF01421">
    <property type="entry name" value="Reprolysin"/>
    <property type="match status" value="1"/>
</dbReference>
<keyword evidence="4" id="KW-0482">Metalloprotease</keyword>
<accession>A0A131Z0M5</accession>
<feature type="binding site" evidence="5">
    <location>
        <position position="319"/>
    </location>
    <ligand>
        <name>Zn(2+)</name>
        <dbReference type="ChEBI" id="CHEBI:29105"/>
        <note>catalytic</note>
    </ligand>
</feature>
<feature type="domain" description="Peptidase M12B" evidence="6">
    <location>
        <begin position="174"/>
        <end position="382"/>
    </location>
</feature>
<reference evidence="7" key="1">
    <citation type="journal article" date="2016" name="Ticks Tick Borne Dis.">
        <title>De novo assembly and annotation of the salivary gland transcriptome of Rhipicephalus appendiculatus male and female ticks during blood feeding.</title>
        <authorList>
            <person name="de Castro M.H."/>
            <person name="de Klerk D."/>
            <person name="Pienaar R."/>
            <person name="Latif A.A."/>
            <person name="Rees D.J."/>
            <person name="Mans B.J."/>
        </authorList>
    </citation>
    <scope>NUCLEOTIDE SEQUENCE</scope>
    <source>
        <tissue evidence="7">Salivary glands</tissue>
    </source>
</reference>
<evidence type="ECO:0000259" key="6">
    <source>
        <dbReference type="PROSITE" id="PS50215"/>
    </source>
</evidence>
<protein>
    <submittedName>
        <fullName evidence="7">Reprolysin</fullName>
    </submittedName>
</protein>
<evidence type="ECO:0000256" key="2">
    <source>
        <dbReference type="ARBA" id="ARBA00022801"/>
    </source>
</evidence>
<proteinExistence type="predicted"/>
<feature type="binding site" evidence="5">
    <location>
        <position position="329"/>
    </location>
    <ligand>
        <name>Zn(2+)</name>
        <dbReference type="ChEBI" id="CHEBI:29105"/>
        <note>catalytic</note>
    </ligand>
</feature>
<dbReference type="Gene3D" id="3.40.390.10">
    <property type="entry name" value="Collagenase (Catalytic Domain)"/>
    <property type="match status" value="1"/>
</dbReference>
<dbReference type="SUPFAM" id="SSF55486">
    <property type="entry name" value="Metalloproteases ('zincins'), catalytic domain"/>
    <property type="match status" value="1"/>
</dbReference>
<sequence length="396" mass="44927">MLFLSFFLWCSALAFPSQNPPNMDGVMVYPFVYEDREDDQQKVIVIGNHHFLALKRASVLAPRVLLRNYKDDGTTEQYVNGAHYERHLYQNAANKTSLLVKPRKGGRYHVAGFINSTHIIEPVTDRMDLQSGIPHRISRIPSSTQSACRSMIKARSRTNASVTFPEARKRTAKHIIETFLISDWTHTEGLRQRNIDPMEYFLTFMHRVSLELQQLKPKIWITITGHQATDTKNVAYESRTQNGDLYDSETLKMLKLYASKQQFFQNCDLVILFTQSALVKEGAPPTLGIAYREGVCTEYREAVVKDAGIRNSGVYSATHEIGHTLGSYHDGAGTSVDCPAKDGYIMNPMDAGLHPDEFSRCSKDAIAKYLRHPDTSCLRYRAARKSSHLLPRPVRL</sequence>
<dbReference type="PANTHER" id="PTHR11905:SF159">
    <property type="entry name" value="ADAM METALLOPROTEASE"/>
    <property type="match status" value="1"/>
</dbReference>
<dbReference type="AlphaFoldDB" id="A0A131Z0M5"/>
<dbReference type="PROSITE" id="PS50215">
    <property type="entry name" value="ADAM_MEPRO"/>
    <property type="match status" value="1"/>
</dbReference>
<comment type="caution">
    <text evidence="5">Lacks conserved residue(s) required for the propagation of feature annotation.</text>
</comment>
<dbReference type="GO" id="GO:0046872">
    <property type="term" value="F:metal ion binding"/>
    <property type="evidence" value="ECO:0007669"/>
    <property type="project" value="UniProtKB-KW"/>
</dbReference>
<organism evidence="7">
    <name type="scientific">Rhipicephalus appendiculatus</name>
    <name type="common">Brown ear tick</name>
    <dbReference type="NCBI Taxonomy" id="34631"/>
    <lineage>
        <taxon>Eukaryota</taxon>
        <taxon>Metazoa</taxon>
        <taxon>Ecdysozoa</taxon>
        <taxon>Arthropoda</taxon>
        <taxon>Chelicerata</taxon>
        <taxon>Arachnida</taxon>
        <taxon>Acari</taxon>
        <taxon>Parasitiformes</taxon>
        <taxon>Ixodida</taxon>
        <taxon>Ixodoidea</taxon>
        <taxon>Ixodidae</taxon>
        <taxon>Rhipicephalinae</taxon>
        <taxon>Rhipicephalus</taxon>
        <taxon>Rhipicephalus</taxon>
    </lineage>
</organism>